<feature type="region of interest" description="Disordered" evidence="1">
    <location>
        <begin position="82"/>
        <end position="163"/>
    </location>
</feature>
<proteinExistence type="predicted"/>
<feature type="compositionally biased region" description="Basic and acidic residues" evidence="1">
    <location>
        <begin position="124"/>
        <end position="134"/>
    </location>
</feature>
<feature type="compositionally biased region" description="Acidic residues" evidence="1">
    <location>
        <begin position="135"/>
        <end position="153"/>
    </location>
</feature>
<evidence type="ECO:0000313" key="2">
    <source>
        <dbReference type="EMBL" id="OAD08871.1"/>
    </source>
</evidence>
<comment type="caution">
    <text evidence="2">The sequence shown here is derived from an EMBL/GenBank/DDBJ whole genome shotgun (WGS) entry which is preliminary data.</text>
</comment>
<keyword evidence="3" id="KW-1185">Reference proteome</keyword>
<dbReference type="VEuPathDB" id="FungiDB:MUCCIDRAFT_155043"/>
<dbReference type="Proteomes" id="UP000077051">
    <property type="component" value="Unassembled WGS sequence"/>
</dbReference>
<evidence type="ECO:0000313" key="3">
    <source>
        <dbReference type="Proteomes" id="UP000077051"/>
    </source>
</evidence>
<accession>A0A168Q8M2</accession>
<sequence length="175" mass="19877">MKEPTAPKAINIIRPSNQNTTVKNYPPQFVSKPSRIIASSKIHEKTSTFSLYDPKQHTATVQPLKKPVIELYKPGGKYQLKMLTRPSPPPQHISQKPEQQQVSNPIPPALQMPINKPEMLLLDQKQEDLSKLSDAEDEAEEDGPDEEQQEEEQQNTIDDSLPEARINRKVLLFGY</sequence>
<evidence type="ECO:0000256" key="1">
    <source>
        <dbReference type="SAM" id="MobiDB-lite"/>
    </source>
</evidence>
<reference evidence="2 3" key="1">
    <citation type="submission" date="2015-06" db="EMBL/GenBank/DDBJ databases">
        <title>Expansion of signal transduction pathways in fungi by whole-genome duplication.</title>
        <authorList>
            <consortium name="DOE Joint Genome Institute"/>
            <person name="Corrochano L.M."/>
            <person name="Kuo A."/>
            <person name="Marcet-Houben M."/>
            <person name="Polaino S."/>
            <person name="Salamov A."/>
            <person name="Villalobos J.M."/>
            <person name="Alvarez M.I."/>
            <person name="Avalos J."/>
            <person name="Benito E.P."/>
            <person name="Benoit I."/>
            <person name="Burger G."/>
            <person name="Camino L.P."/>
            <person name="Canovas D."/>
            <person name="Cerda-Olmedo E."/>
            <person name="Cheng J.-F."/>
            <person name="Dominguez A."/>
            <person name="Elias M."/>
            <person name="Eslava A.P."/>
            <person name="Glaser F."/>
            <person name="Grimwood J."/>
            <person name="Gutierrez G."/>
            <person name="Heitman J."/>
            <person name="Henrissat B."/>
            <person name="Iturriaga E.A."/>
            <person name="Lang B.F."/>
            <person name="Lavin J.L."/>
            <person name="Lee S."/>
            <person name="Li W."/>
            <person name="Lindquist E."/>
            <person name="Lopez-Garcia S."/>
            <person name="Luque E.M."/>
            <person name="Marcos A.T."/>
            <person name="Martin J."/>
            <person name="Mccluskey K."/>
            <person name="Medina H.R."/>
            <person name="Miralles-Duran A."/>
            <person name="Miyazaki A."/>
            <person name="Munoz-Torres E."/>
            <person name="Oguiza J.A."/>
            <person name="Ohm R."/>
            <person name="Olmedo M."/>
            <person name="Orejas M."/>
            <person name="Ortiz-Castellanos L."/>
            <person name="Pisabarro A.G."/>
            <person name="Rodriguez-Romero J."/>
            <person name="Ruiz-Herrera J."/>
            <person name="Ruiz-Vazquez R."/>
            <person name="Sanz C."/>
            <person name="Schackwitz W."/>
            <person name="Schmutz J."/>
            <person name="Shahriari M."/>
            <person name="Shelest E."/>
            <person name="Silva-Franco F."/>
            <person name="Soanes D."/>
            <person name="Syed K."/>
            <person name="Tagua V.G."/>
            <person name="Talbot N.J."/>
            <person name="Thon M."/>
            <person name="De Vries R.P."/>
            <person name="Wiebenga A."/>
            <person name="Yadav J.S."/>
            <person name="Braun E.L."/>
            <person name="Baker S."/>
            <person name="Garre V."/>
            <person name="Horwitz B."/>
            <person name="Torres-Martinez S."/>
            <person name="Idnurm A."/>
            <person name="Herrera-Estrella A."/>
            <person name="Gabaldon T."/>
            <person name="Grigoriev I.V."/>
        </authorList>
    </citation>
    <scope>NUCLEOTIDE SEQUENCE [LARGE SCALE GENOMIC DNA]</scope>
    <source>
        <strain evidence="2 3">CBS 277.49</strain>
    </source>
</reference>
<dbReference type="AlphaFoldDB" id="A0A168Q8M2"/>
<name>A0A168Q8M2_MUCCL</name>
<organism evidence="2 3">
    <name type="scientific">Mucor lusitanicus CBS 277.49</name>
    <dbReference type="NCBI Taxonomy" id="747725"/>
    <lineage>
        <taxon>Eukaryota</taxon>
        <taxon>Fungi</taxon>
        <taxon>Fungi incertae sedis</taxon>
        <taxon>Mucoromycota</taxon>
        <taxon>Mucoromycotina</taxon>
        <taxon>Mucoromycetes</taxon>
        <taxon>Mucorales</taxon>
        <taxon>Mucorineae</taxon>
        <taxon>Mucoraceae</taxon>
        <taxon>Mucor</taxon>
    </lineage>
</organism>
<protein>
    <submittedName>
        <fullName evidence="2">Uncharacterized protein</fullName>
    </submittedName>
</protein>
<dbReference type="EMBL" id="AMYB01000001">
    <property type="protein sequence ID" value="OAD08871.1"/>
    <property type="molecule type" value="Genomic_DNA"/>
</dbReference>
<feature type="compositionally biased region" description="Polar residues" evidence="1">
    <location>
        <begin position="92"/>
        <end position="104"/>
    </location>
</feature>
<gene>
    <name evidence="2" type="ORF">MUCCIDRAFT_155043</name>
</gene>
<dbReference type="OrthoDB" id="2284334at2759"/>